<proteinExistence type="predicted"/>
<dbReference type="AlphaFoldDB" id="A0A2G2Y0J9"/>
<keyword evidence="3" id="KW-1185">Reference proteome</keyword>
<dbReference type="InterPro" id="IPR012340">
    <property type="entry name" value="NA-bd_OB-fold"/>
</dbReference>
<gene>
    <name evidence="2" type="ORF">T459_32854</name>
</gene>
<evidence type="ECO:0000313" key="3">
    <source>
        <dbReference type="Proteomes" id="UP000222542"/>
    </source>
</evidence>
<dbReference type="STRING" id="4072.A0A2G2Y0J9"/>
<evidence type="ECO:0000256" key="1">
    <source>
        <dbReference type="SAM" id="MobiDB-lite"/>
    </source>
</evidence>
<dbReference type="GO" id="GO:0005762">
    <property type="term" value="C:mitochondrial large ribosomal subunit"/>
    <property type="evidence" value="ECO:0000318"/>
    <property type="project" value="GO_Central"/>
</dbReference>
<dbReference type="GO" id="GO:0003735">
    <property type="term" value="F:structural constituent of ribosome"/>
    <property type="evidence" value="ECO:0000318"/>
    <property type="project" value="GO_Central"/>
</dbReference>
<comment type="caution">
    <text evidence="2">The sequence shown here is derived from an EMBL/GenBank/DDBJ whole genome shotgun (WGS) entry which is preliminary data.</text>
</comment>
<dbReference type="GO" id="GO:0003723">
    <property type="term" value="F:RNA binding"/>
    <property type="evidence" value="ECO:0000318"/>
    <property type="project" value="GO_Central"/>
</dbReference>
<organism evidence="2 3">
    <name type="scientific">Capsicum annuum</name>
    <name type="common">Capsicum pepper</name>
    <dbReference type="NCBI Taxonomy" id="4072"/>
    <lineage>
        <taxon>Eukaryota</taxon>
        <taxon>Viridiplantae</taxon>
        <taxon>Streptophyta</taxon>
        <taxon>Embryophyta</taxon>
        <taxon>Tracheophyta</taxon>
        <taxon>Spermatophyta</taxon>
        <taxon>Magnoliopsida</taxon>
        <taxon>eudicotyledons</taxon>
        <taxon>Gunneridae</taxon>
        <taxon>Pentapetalae</taxon>
        <taxon>asterids</taxon>
        <taxon>lamiids</taxon>
        <taxon>Solanales</taxon>
        <taxon>Solanaceae</taxon>
        <taxon>Solanoideae</taxon>
        <taxon>Capsiceae</taxon>
        <taxon>Capsicum</taxon>
    </lineage>
</organism>
<feature type="region of interest" description="Disordered" evidence="1">
    <location>
        <begin position="27"/>
        <end position="46"/>
    </location>
</feature>
<dbReference type="Gramene" id="PHT63277">
    <property type="protein sequence ID" value="PHT63277"/>
    <property type="gene ID" value="T459_32854"/>
</dbReference>
<feature type="compositionally biased region" description="Polar residues" evidence="1">
    <location>
        <begin position="36"/>
        <end position="46"/>
    </location>
</feature>
<reference evidence="2 3" key="2">
    <citation type="journal article" date="2017" name="Genome Biol.">
        <title>New reference genome sequences of hot pepper reveal the massive evolution of plant disease-resistance genes by retroduplication.</title>
        <authorList>
            <person name="Kim S."/>
            <person name="Park J."/>
            <person name="Yeom S.I."/>
            <person name="Kim Y.M."/>
            <person name="Seo E."/>
            <person name="Kim K.T."/>
            <person name="Kim M.S."/>
            <person name="Lee J.M."/>
            <person name="Cheong K."/>
            <person name="Shin H.S."/>
            <person name="Kim S.B."/>
            <person name="Han K."/>
            <person name="Lee J."/>
            <person name="Park M."/>
            <person name="Lee H.A."/>
            <person name="Lee H.Y."/>
            <person name="Lee Y."/>
            <person name="Oh S."/>
            <person name="Lee J.H."/>
            <person name="Choi E."/>
            <person name="Choi E."/>
            <person name="Lee S.E."/>
            <person name="Jeon J."/>
            <person name="Kim H."/>
            <person name="Choi G."/>
            <person name="Song H."/>
            <person name="Lee J."/>
            <person name="Lee S.C."/>
            <person name="Kwon J.K."/>
            <person name="Lee H.Y."/>
            <person name="Koo N."/>
            <person name="Hong Y."/>
            <person name="Kim R.W."/>
            <person name="Kang W.H."/>
            <person name="Huh J.H."/>
            <person name="Kang B.C."/>
            <person name="Yang T.J."/>
            <person name="Lee Y.H."/>
            <person name="Bennetzen J.L."/>
            <person name="Choi D."/>
        </authorList>
    </citation>
    <scope>NUCLEOTIDE SEQUENCE [LARGE SCALE GENOMIC DNA]</scope>
    <source>
        <strain evidence="3">cv. CM334</strain>
    </source>
</reference>
<reference evidence="2 3" key="1">
    <citation type="journal article" date="2014" name="Nat. Genet.">
        <title>Genome sequence of the hot pepper provides insights into the evolution of pungency in Capsicum species.</title>
        <authorList>
            <person name="Kim S."/>
            <person name="Park M."/>
            <person name="Yeom S.I."/>
            <person name="Kim Y.M."/>
            <person name="Lee J.M."/>
            <person name="Lee H.A."/>
            <person name="Seo E."/>
            <person name="Choi J."/>
            <person name="Cheong K."/>
            <person name="Kim K.T."/>
            <person name="Jung K."/>
            <person name="Lee G.W."/>
            <person name="Oh S.K."/>
            <person name="Bae C."/>
            <person name="Kim S.B."/>
            <person name="Lee H.Y."/>
            <person name="Kim S.Y."/>
            <person name="Kim M.S."/>
            <person name="Kang B.C."/>
            <person name="Jo Y.D."/>
            <person name="Yang H.B."/>
            <person name="Jeong H.J."/>
            <person name="Kang W.H."/>
            <person name="Kwon J.K."/>
            <person name="Shin C."/>
            <person name="Lim J.Y."/>
            <person name="Park J.H."/>
            <person name="Huh J.H."/>
            <person name="Kim J.S."/>
            <person name="Kim B.D."/>
            <person name="Cohen O."/>
            <person name="Paran I."/>
            <person name="Suh M.C."/>
            <person name="Lee S.B."/>
            <person name="Kim Y.K."/>
            <person name="Shin Y."/>
            <person name="Noh S.J."/>
            <person name="Park J."/>
            <person name="Seo Y.S."/>
            <person name="Kwon S.Y."/>
            <person name="Kim H.A."/>
            <person name="Park J.M."/>
            <person name="Kim H.J."/>
            <person name="Choi S.B."/>
            <person name="Bosland P.W."/>
            <person name="Reeves G."/>
            <person name="Jo S.H."/>
            <person name="Lee B.W."/>
            <person name="Cho H.T."/>
            <person name="Choi H.S."/>
            <person name="Lee M.S."/>
            <person name="Yu Y."/>
            <person name="Do Choi Y."/>
            <person name="Park B.S."/>
            <person name="van Deynze A."/>
            <person name="Ashrafi H."/>
            <person name="Hill T."/>
            <person name="Kim W.T."/>
            <person name="Pai H.S."/>
            <person name="Ahn H.K."/>
            <person name="Yeam I."/>
            <person name="Giovannoni J.J."/>
            <person name="Rose J.K."/>
            <person name="Sorensen I."/>
            <person name="Lee S.J."/>
            <person name="Kim R.W."/>
            <person name="Choi I.Y."/>
            <person name="Choi B.S."/>
            <person name="Lim J.S."/>
            <person name="Lee Y.H."/>
            <person name="Choi D."/>
        </authorList>
    </citation>
    <scope>NUCLEOTIDE SEQUENCE [LARGE SCALE GENOMIC DNA]</scope>
    <source>
        <strain evidence="3">cv. CM334</strain>
    </source>
</reference>
<keyword evidence="2" id="KW-0687">Ribonucleoprotein</keyword>
<evidence type="ECO:0000313" key="2">
    <source>
        <dbReference type="EMBL" id="PHT63277.1"/>
    </source>
</evidence>
<protein>
    <submittedName>
        <fullName evidence="2">Ribosomal protein S19, mitochondrial</fullName>
    </submittedName>
</protein>
<dbReference type="Proteomes" id="UP000222542">
    <property type="component" value="Unassembled WGS sequence"/>
</dbReference>
<dbReference type="Gene3D" id="2.40.50.140">
    <property type="entry name" value="Nucleic acid-binding proteins"/>
    <property type="match status" value="1"/>
</dbReference>
<sequence length="251" mass="28588">MHSMDSTMNREQAKTCSGTQLCAEQGVGKSLRRSENTSFTEPQSKSRFPSELEEAYIKKFFTVYFAGLESSFLSLTGLVATWATFDSEGRFKVLKLEVLCCSSALWHDRIVPVTSVSVVSFTLGSSQLSKCHSLECGTCLTAEIFPRTKEDPIRQEKEEEEDLALGAESKRRNPFMPRRSIWKGSFVDAFLLRMKKKRDLLFNRKIWSLRSSMRQRRALRQFTLSTGKSAGRNSLGRIMVFHREGGSKRLQ</sequence>
<dbReference type="GO" id="GO:0032543">
    <property type="term" value="P:mitochondrial translation"/>
    <property type="evidence" value="ECO:0000318"/>
    <property type="project" value="GO_Central"/>
</dbReference>
<name>A0A2G2Y0J9_CAPAN</name>
<accession>A0A2G2Y0J9</accession>
<dbReference type="EMBL" id="AYRZ02000039">
    <property type="protein sequence ID" value="PHT63277.1"/>
    <property type="molecule type" value="Genomic_DNA"/>
</dbReference>
<keyword evidence="2" id="KW-0689">Ribosomal protein</keyword>